<dbReference type="WBParaSite" id="SRDH1_21220.1">
    <property type="protein sequence ID" value="SRDH1_21220.1"/>
    <property type="gene ID" value="SRDH1_21220"/>
</dbReference>
<evidence type="ECO:0000313" key="3">
    <source>
        <dbReference type="WBParaSite" id="SRDH1_21220.1"/>
    </source>
</evidence>
<feature type="region of interest" description="Disordered" evidence="1">
    <location>
        <begin position="439"/>
        <end position="466"/>
    </location>
</feature>
<proteinExistence type="predicted"/>
<reference evidence="3" key="2">
    <citation type="submission" date="2023-11" db="UniProtKB">
        <authorList>
            <consortium name="WormBaseParasite"/>
        </authorList>
    </citation>
    <scope>IDENTIFICATION</scope>
</reference>
<organism evidence="2 3">
    <name type="scientific">Schistosoma rodhaini</name>
    <dbReference type="NCBI Taxonomy" id="6188"/>
    <lineage>
        <taxon>Eukaryota</taxon>
        <taxon>Metazoa</taxon>
        <taxon>Spiralia</taxon>
        <taxon>Lophotrochozoa</taxon>
        <taxon>Platyhelminthes</taxon>
        <taxon>Trematoda</taxon>
        <taxon>Digenea</taxon>
        <taxon>Strigeidida</taxon>
        <taxon>Schistosomatoidea</taxon>
        <taxon>Schistosomatidae</taxon>
        <taxon>Schistosoma</taxon>
    </lineage>
</organism>
<evidence type="ECO:0000313" key="2">
    <source>
        <dbReference type="Proteomes" id="UP000050792"/>
    </source>
</evidence>
<protein>
    <submittedName>
        <fullName evidence="3">Uncharacterized protein</fullName>
    </submittedName>
</protein>
<sequence length="507" mass="58672">MATQCAMYRIKKLEHSTSDTGTSCYKATDGSLCFCTVIDFNHVHESGRDLECCPLHSLFNIQCEPIVLKSNSRFRIILGNSPDTTQFKNQSTSKQLSLRSVVEKILFNCTAGDVFNVEIESVERDEKHKDPTEYKLSLRVDYVLVPPICGDPTMNAPVEILESDVRENTTADWNPDLAIQWLYRAWYLKERGSWLVNHHLKCLTLHSDSSNGKNNREELFKYIWSSAFACYSRALQLVSLAYWAEKTCVNDVLPLEINENGSDHKTSTNNIHWIQVVSGEKPITSNGGEKLNSSDYIDWDRFGDIDHKTMFPQQCKPLRLMFILLSNVALCQLKVGSNDYCARNCSHALYLLSYQLDSTIYSSTNDYYHQDIINTALFSQEKLQFYWDNFEITYQDIHKVLFRRAQSYFNQGKMDEAKYDLELCIELMKSQLLTLQSKDDKEKTIESNNNNNDQEREETDRESNNHCKQIKAALQASENLLVKVNDRMKREQAELLSRIRKRTHVNE</sequence>
<accession>A0AA85ESC0</accession>
<dbReference type="AlphaFoldDB" id="A0AA85ESC0"/>
<dbReference type="SUPFAM" id="SSF48452">
    <property type="entry name" value="TPR-like"/>
    <property type="match status" value="1"/>
</dbReference>
<dbReference type="Gene3D" id="1.25.40.10">
    <property type="entry name" value="Tetratricopeptide repeat domain"/>
    <property type="match status" value="1"/>
</dbReference>
<reference evidence="2" key="1">
    <citation type="submission" date="2022-06" db="EMBL/GenBank/DDBJ databases">
        <authorList>
            <person name="Berger JAMES D."/>
            <person name="Berger JAMES D."/>
        </authorList>
    </citation>
    <scope>NUCLEOTIDE SEQUENCE [LARGE SCALE GENOMIC DNA]</scope>
</reference>
<dbReference type="InterPro" id="IPR011990">
    <property type="entry name" value="TPR-like_helical_dom_sf"/>
</dbReference>
<name>A0AA85ESC0_9TREM</name>
<keyword evidence="2" id="KW-1185">Reference proteome</keyword>
<evidence type="ECO:0000256" key="1">
    <source>
        <dbReference type="SAM" id="MobiDB-lite"/>
    </source>
</evidence>
<dbReference type="Proteomes" id="UP000050792">
    <property type="component" value="Unassembled WGS sequence"/>
</dbReference>